<evidence type="ECO:0000313" key="2">
    <source>
        <dbReference type="RefSeq" id="XP_018845463.1"/>
    </source>
</evidence>
<dbReference type="AlphaFoldDB" id="A0A2I4GNI9"/>
<dbReference type="GO" id="GO:2000022">
    <property type="term" value="P:regulation of jasmonic acid mediated signaling pathway"/>
    <property type="evidence" value="ECO:0007669"/>
    <property type="project" value="InterPro"/>
</dbReference>
<proteinExistence type="predicted"/>
<dbReference type="PANTHER" id="PTHR46475">
    <property type="entry name" value="REGULATORY PROTEIN NPR3"/>
    <property type="match status" value="1"/>
</dbReference>
<dbReference type="Proteomes" id="UP000235220">
    <property type="component" value="Chromosome 1"/>
</dbReference>
<dbReference type="Pfam" id="PF12313">
    <property type="entry name" value="NPR1_like_C"/>
    <property type="match status" value="1"/>
</dbReference>
<organism evidence="1 2">
    <name type="scientific">Juglans regia</name>
    <name type="common">English walnut</name>
    <dbReference type="NCBI Taxonomy" id="51240"/>
    <lineage>
        <taxon>Eukaryota</taxon>
        <taxon>Viridiplantae</taxon>
        <taxon>Streptophyta</taxon>
        <taxon>Embryophyta</taxon>
        <taxon>Tracheophyta</taxon>
        <taxon>Spermatophyta</taxon>
        <taxon>Magnoliopsida</taxon>
        <taxon>eudicotyledons</taxon>
        <taxon>Gunneridae</taxon>
        <taxon>Pentapetalae</taxon>
        <taxon>rosids</taxon>
        <taxon>fabids</taxon>
        <taxon>Fagales</taxon>
        <taxon>Juglandaceae</taxon>
        <taxon>Juglans</taxon>
    </lineage>
</organism>
<keyword evidence="1" id="KW-1185">Reference proteome</keyword>
<dbReference type="RefSeq" id="XP_018845463.1">
    <property type="nucleotide sequence ID" value="XM_018989918.2"/>
</dbReference>
<name>A0A2I4GNI9_JUGRE</name>
<dbReference type="PANTHER" id="PTHR46475:SF1">
    <property type="entry name" value="REGULATORY PROTEIN NPR2"/>
    <property type="match status" value="1"/>
</dbReference>
<accession>A0A2I4GNI9</accession>
<dbReference type="InterPro" id="IPR021094">
    <property type="entry name" value="NPR1/NIM1-like_C"/>
</dbReference>
<dbReference type="STRING" id="51240.A0A2I4GNI9"/>
<dbReference type="InterPro" id="IPR044292">
    <property type="entry name" value="NPR"/>
</dbReference>
<dbReference type="GO" id="GO:2000031">
    <property type="term" value="P:regulation of salicylic acid mediated signaling pathway"/>
    <property type="evidence" value="ECO:0007669"/>
    <property type="project" value="InterPro"/>
</dbReference>
<reference evidence="2" key="1">
    <citation type="submission" date="2025-08" db="UniProtKB">
        <authorList>
            <consortium name="RefSeq"/>
        </authorList>
    </citation>
    <scope>IDENTIFICATION</scope>
    <source>
        <tissue evidence="2">Leaves</tissue>
    </source>
</reference>
<sequence length="164" mass="18633">MADDDLRMISLYLENRVRLTRLLLPMEAKVAMDIALVDGTSELPLDIQSMNLGDAQRTTVDLTQAHFKIQEEYLARIKALSRSVELGKRFFPRCSETLNQIMDADDISELAFLENDNPEDQLLKKQRYIELQEVIKKAFDEDKEEFDRSAMLSSASTSSGVGKA</sequence>
<dbReference type="OrthoDB" id="1878386at2759"/>
<protein>
    <submittedName>
        <fullName evidence="2">BTB/POZ domain and ankyrin repeat-containing protein NPR1-like</fullName>
    </submittedName>
</protein>
<dbReference type="Gramene" id="Jr01_26410_p1">
    <property type="protein sequence ID" value="cds.Jr01_26410_p1"/>
    <property type="gene ID" value="Jr01_26410"/>
</dbReference>
<evidence type="ECO:0000313" key="1">
    <source>
        <dbReference type="Proteomes" id="UP000235220"/>
    </source>
</evidence>
<dbReference type="KEGG" id="jre:109009458"/>
<gene>
    <name evidence="2" type="primary">LOC109009458</name>
</gene>
<dbReference type="GeneID" id="109009458"/>
<dbReference type="GO" id="GO:0009862">
    <property type="term" value="P:systemic acquired resistance, salicylic acid mediated signaling pathway"/>
    <property type="evidence" value="ECO:0007669"/>
    <property type="project" value="InterPro"/>
</dbReference>